<dbReference type="GO" id="GO:0042256">
    <property type="term" value="P:cytosolic ribosome assembly"/>
    <property type="evidence" value="ECO:0007669"/>
    <property type="project" value="TreeGrafter"/>
</dbReference>
<proteinExistence type="predicted"/>
<dbReference type="GO" id="GO:1990904">
    <property type="term" value="C:ribonucleoprotein complex"/>
    <property type="evidence" value="ECO:0007669"/>
    <property type="project" value="TreeGrafter"/>
</dbReference>
<feature type="region of interest" description="Disordered" evidence="1">
    <location>
        <begin position="1"/>
        <end position="64"/>
    </location>
</feature>
<dbReference type="InterPro" id="IPR009000">
    <property type="entry name" value="Transl_B-barrel_sf"/>
</dbReference>
<reference evidence="3" key="2">
    <citation type="submission" date="2025-09" db="UniProtKB">
        <authorList>
            <consortium name="Ensembl"/>
        </authorList>
    </citation>
    <scope>IDENTIFICATION</scope>
</reference>
<dbReference type="SUPFAM" id="SSF50447">
    <property type="entry name" value="Translation proteins"/>
    <property type="match status" value="1"/>
</dbReference>
<feature type="transmembrane region" description="Helical" evidence="2">
    <location>
        <begin position="144"/>
        <end position="165"/>
    </location>
</feature>
<organism evidence="3 4">
    <name type="scientific">Eptatretus burgeri</name>
    <name type="common">Inshore hagfish</name>
    <dbReference type="NCBI Taxonomy" id="7764"/>
    <lineage>
        <taxon>Eukaryota</taxon>
        <taxon>Metazoa</taxon>
        <taxon>Chordata</taxon>
        <taxon>Craniata</taxon>
        <taxon>Vertebrata</taxon>
        <taxon>Cyclostomata</taxon>
        <taxon>Myxini</taxon>
        <taxon>Myxiniformes</taxon>
        <taxon>Myxinidae</taxon>
        <taxon>Eptatretinae</taxon>
        <taxon>Eptatretus</taxon>
    </lineage>
</organism>
<dbReference type="Ensembl" id="ENSEBUT00000020184.1">
    <property type="protein sequence ID" value="ENSEBUP00000019608.1"/>
    <property type="gene ID" value="ENSEBUG00000012182.1"/>
</dbReference>
<dbReference type="CDD" id="cd16268">
    <property type="entry name" value="EF2_II"/>
    <property type="match status" value="1"/>
</dbReference>
<name>A0A8C4QTG1_EPTBU</name>
<dbReference type="PANTHER" id="PTHR42908">
    <property type="entry name" value="TRANSLATION ELONGATION FACTOR-RELATED"/>
    <property type="match status" value="1"/>
</dbReference>
<feature type="compositionally biased region" description="Basic and acidic residues" evidence="1">
    <location>
        <begin position="11"/>
        <end position="49"/>
    </location>
</feature>
<dbReference type="GO" id="GO:0005829">
    <property type="term" value="C:cytosol"/>
    <property type="evidence" value="ECO:0007669"/>
    <property type="project" value="TreeGrafter"/>
</dbReference>
<keyword evidence="4" id="KW-1185">Reference proteome</keyword>
<evidence type="ECO:0000313" key="3">
    <source>
        <dbReference type="Ensembl" id="ENSEBUP00000019608.1"/>
    </source>
</evidence>
<keyword evidence="2" id="KW-0812">Transmembrane</keyword>
<accession>A0A8C4QTG1</accession>
<reference evidence="3" key="1">
    <citation type="submission" date="2025-08" db="UniProtKB">
        <authorList>
            <consortium name="Ensembl"/>
        </authorList>
    </citation>
    <scope>IDENTIFICATION</scope>
</reference>
<dbReference type="GO" id="GO:0043022">
    <property type="term" value="F:ribosome binding"/>
    <property type="evidence" value="ECO:0007669"/>
    <property type="project" value="TreeGrafter"/>
</dbReference>
<protein>
    <submittedName>
        <fullName evidence="3">Uncharacterized protein</fullName>
    </submittedName>
</protein>
<sequence length="178" mass="19921">MTHRPLTQEELSQRKEQAKCRHADRLARSHSTSKDRAESSSPARERGEDVNLEQPGRTDTGDEGPAQCFIAFARVYSGTVRRGQRLYVMGPKYNPINGVQLPESYALPECPAGMNHLRLCVLDDLFLLMGRELEALEEVPAGNVLGQSFFLIFLFLSFPLLLMTFESSSIANDMSCKP</sequence>
<evidence type="ECO:0000256" key="2">
    <source>
        <dbReference type="SAM" id="Phobius"/>
    </source>
</evidence>
<evidence type="ECO:0000256" key="1">
    <source>
        <dbReference type="SAM" id="MobiDB-lite"/>
    </source>
</evidence>
<dbReference type="GO" id="GO:0003924">
    <property type="term" value="F:GTPase activity"/>
    <property type="evidence" value="ECO:0007669"/>
    <property type="project" value="TreeGrafter"/>
</dbReference>
<keyword evidence="2" id="KW-1133">Transmembrane helix</keyword>
<keyword evidence="2" id="KW-0472">Membrane</keyword>
<evidence type="ECO:0000313" key="4">
    <source>
        <dbReference type="Proteomes" id="UP000694388"/>
    </source>
</evidence>
<dbReference type="AlphaFoldDB" id="A0A8C4QTG1"/>
<dbReference type="Gene3D" id="2.40.30.10">
    <property type="entry name" value="Translation factors"/>
    <property type="match status" value="1"/>
</dbReference>
<dbReference type="PANTHER" id="PTHR42908:SF3">
    <property type="entry name" value="ELONGATION FACTOR-LIKE GTPASE 1"/>
    <property type="match status" value="1"/>
</dbReference>
<dbReference type="Proteomes" id="UP000694388">
    <property type="component" value="Unplaced"/>
</dbReference>